<comment type="caution">
    <text evidence="1">The sequence shown here is derived from an EMBL/GenBank/DDBJ whole genome shotgun (WGS) entry which is preliminary data.</text>
</comment>
<dbReference type="AlphaFoldDB" id="A0A4D9E7B0"/>
<organism evidence="1 2">
    <name type="scientific">Platysternon megacephalum</name>
    <name type="common">big-headed turtle</name>
    <dbReference type="NCBI Taxonomy" id="55544"/>
    <lineage>
        <taxon>Eukaryota</taxon>
        <taxon>Metazoa</taxon>
        <taxon>Chordata</taxon>
        <taxon>Craniata</taxon>
        <taxon>Vertebrata</taxon>
        <taxon>Euteleostomi</taxon>
        <taxon>Archelosauria</taxon>
        <taxon>Testudinata</taxon>
        <taxon>Testudines</taxon>
        <taxon>Cryptodira</taxon>
        <taxon>Durocryptodira</taxon>
        <taxon>Testudinoidea</taxon>
        <taxon>Platysternidae</taxon>
        <taxon>Platysternon</taxon>
    </lineage>
</organism>
<reference evidence="1 2" key="1">
    <citation type="submission" date="2019-04" db="EMBL/GenBank/DDBJ databases">
        <title>Draft genome of the big-headed turtle Platysternon megacephalum.</title>
        <authorList>
            <person name="Gong S."/>
        </authorList>
    </citation>
    <scope>NUCLEOTIDE SEQUENCE [LARGE SCALE GENOMIC DNA]</scope>
    <source>
        <strain evidence="1">DO16091913</strain>
        <tissue evidence="1">Muscle</tissue>
    </source>
</reference>
<reference evidence="1 2" key="2">
    <citation type="submission" date="2019-04" db="EMBL/GenBank/DDBJ databases">
        <title>The genome sequence of big-headed turtle.</title>
        <authorList>
            <person name="Gong S."/>
        </authorList>
    </citation>
    <scope>NUCLEOTIDE SEQUENCE [LARGE SCALE GENOMIC DNA]</scope>
    <source>
        <strain evidence="1">DO16091913</strain>
        <tissue evidence="1">Muscle</tissue>
    </source>
</reference>
<proteinExistence type="predicted"/>
<name>A0A4D9E7B0_9SAUR</name>
<keyword evidence="2" id="KW-1185">Reference proteome</keyword>
<sequence length="159" mass="17673">MKENIPGILQRRKKGYFFNDHCKYTTKVHAIDKKKINKTPSPPPHTHLEQLQVIHCQPSVSSDCCAVVNIGGQTDINLSVHGLHCCYFWGLGLFVFLIQCIVTMPHSHLCCLNILSLFGVLGYSYNVGVNNAGQFTKDSGMDFMAGFGQKNSADLEDLL</sequence>
<dbReference type="EMBL" id="QXTE01000138">
    <property type="protein sequence ID" value="TFK04435.1"/>
    <property type="molecule type" value="Genomic_DNA"/>
</dbReference>
<dbReference type="Proteomes" id="UP000297703">
    <property type="component" value="Unassembled WGS sequence"/>
</dbReference>
<gene>
    <name evidence="1" type="ORF">DR999_PMT13064</name>
</gene>
<protein>
    <submittedName>
        <fullName evidence="1">Zinc finger protein 511</fullName>
    </submittedName>
</protein>
<evidence type="ECO:0000313" key="1">
    <source>
        <dbReference type="EMBL" id="TFK04435.1"/>
    </source>
</evidence>
<accession>A0A4D9E7B0</accession>
<evidence type="ECO:0000313" key="2">
    <source>
        <dbReference type="Proteomes" id="UP000297703"/>
    </source>
</evidence>